<keyword evidence="5" id="KW-1185">Reference proteome</keyword>
<comment type="caution">
    <text evidence="4">The sequence shown here is derived from an EMBL/GenBank/DDBJ whole genome shotgun (WGS) entry which is preliminary data.</text>
</comment>
<keyword evidence="1" id="KW-0175">Coiled coil</keyword>
<dbReference type="OrthoDB" id="5986190at2759"/>
<dbReference type="Proteomes" id="UP000215289">
    <property type="component" value="Unassembled WGS sequence"/>
</dbReference>
<feature type="region of interest" description="Disordered" evidence="2">
    <location>
        <begin position="42"/>
        <end position="70"/>
    </location>
</feature>
<dbReference type="AlphaFoldDB" id="A0A3R7JBV5"/>
<proteinExistence type="predicted"/>
<feature type="compositionally biased region" description="Low complexity" evidence="2">
    <location>
        <begin position="1"/>
        <end position="11"/>
    </location>
</feature>
<dbReference type="InterPro" id="IPR001202">
    <property type="entry name" value="WW_dom"/>
</dbReference>
<dbReference type="EMBL" id="NIDN02000250">
    <property type="protein sequence ID" value="RLL93917.1"/>
    <property type="molecule type" value="Genomic_DNA"/>
</dbReference>
<reference evidence="4 5" key="1">
    <citation type="submission" date="2018-08" db="EMBL/GenBank/DDBJ databases">
        <title>Draft genome sequences of two Aspergillus turcosus clinical strains isolated from bronchoalveolar lavage fluid: one azole-susceptible and the other azole-resistant.</title>
        <authorList>
            <person name="Parent-Michaud M."/>
            <person name="Dufresne P.J."/>
            <person name="Fournier E."/>
            <person name="Martineau C."/>
            <person name="Moreira S."/>
            <person name="Perkins V."/>
            <person name="De Repentigny L."/>
            <person name="Dufresne S.F."/>
        </authorList>
    </citation>
    <scope>NUCLEOTIDE SEQUENCE [LARGE SCALE GENOMIC DNA]</scope>
    <source>
        <strain evidence="4">HMR AF 1038</strain>
    </source>
</reference>
<evidence type="ECO:0000259" key="3">
    <source>
        <dbReference type="PROSITE" id="PS50020"/>
    </source>
</evidence>
<dbReference type="Pfam" id="PF00397">
    <property type="entry name" value="WW"/>
    <property type="match status" value="1"/>
</dbReference>
<gene>
    <name evidence="4" type="ORF">CFD26_102365</name>
</gene>
<feature type="coiled-coil region" evidence="1">
    <location>
        <begin position="111"/>
        <end position="152"/>
    </location>
</feature>
<evidence type="ECO:0000256" key="1">
    <source>
        <dbReference type="SAM" id="Coils"/>
    </source>
</evidence>
<evidence type="ECO:0000256" key="2">
    <source>
        <dbReference type="SAM" id="MobiDB-lite"/>
    </source>
</evidence>
<protein>
    <recommendedName>
        <fullName evidence="3">WW domain-containing protein</fullName>
    </recommendedName>
</protein>
<feature type="region of interest" description="Disordered" evidence="2">
    <location>
        <begin position="1"/>
        <end position="24"/>
    </location>
</feature>
<organism evidence="4 5">
    <name type="scientific">Aspergillus turcosus</name>
    <dbReference type="NCBI Taxonomy" id="1245748"/>
    <lineage>
        <taxon>Eukaryota</taxon>
        <taxon>Fungi</taxon>
        <taxon>Dikarya</taxon>
        <taxon>Ascomycota</taxon>
        <taxon>Pezizomycotina</taxon>
        <taxon>Eurotiomycetes</taxon>
        <taxon>Eurotiomycetidae</taxon>
        <taxon>Eurotiales</taxon>
        <taxon>Aspergillaceae</taxon>
        <taxon>Aspergillus</taxon>
        <taxon>Aspergillus subgen. Fumigati</taxon>
    </lineage>
</organism>
<evidence type="ECO:0000313" key="5">
    <source>
        <dbReference type="Proteomes" id="UP000215289"/>
    </source>
</evidence>
<dbReference type="PROSITE" id="PS50020">
    <property type="entry name" value="WW_DOMAIN_2"/>
    <property type="match status" value="1"/>
</dbReference>
<sequence>MYGSHVPHGSPQGHGGPPLPPGWTAQYVAEEQRYIFINQHTGERSWTHPGPPSNYGGPAPGGYPPGSAGAPQKNHNMLYGGVGLAAGLAGGAFMMHEHDKHKEHDMERRFAAEEQTERHRYEDQIRRLEYENQNLRQQEAQEQEVARDYREEARWEEQRRLEGERRFQEEERFEERREWDDERRFEEERFEERRGWDDERRLEGERRFQEEERFEERREWDDERRFEQERFEEPIIREEIVDRVEEDYVYRDRWFEVHVCTVHLVDGGFDGSAIVKPFDRVRQSPALPKQQLGNLARIGALEIETWEFFLEIVYFSIVGGPSGMEQQREVMMLSVPEKDVEIVAVAQCCKMLHNAVLLCQPLFKDLQILQFVVGFLWHVKLLAGYEMILQCLVQKELFMILSILVVIGAVSQPSDILKKLLRDDHTLRYKDDEIPASPR</sequence>
<dbReference type="InterPro" id="IPR036020">
    <property type="entry name" value="WW_dom_sf"/>
</dbReference>
<name>A0A3R7JBV5_9EURO</name>
<accession>A0A3R7JBV5</accession>
<feature type="domain" description="WW" evidence="3">
    <location>
        <begin position="17"/>
        <end position="51"/>
    </location>
</feature>
<dbReference type="SUPFAM" id="SSF51045">
    <property type="entry name" value="WW domain"/>
    <property type="match status" value="1"/>
</dbReference>
<dbReference type="Gene3D" id="2.20.70.10">
    <property type="match status" value="1"/>
</dbReference>
<evidence type="ECO:0000313" key="4">
    <source>
        <dbReference type="EMBL" id="RLL93917.1"/>
    </source>
</evidence>